<evidence type="ECO:0000256" key="1">
    <source>
        <dbReference type="SAM" id="MobiDB-lite"/>
    </source>
</evidence>
<proteinExistence type="predicted"/>
<evidence type="ECO:0000313" key="2">
    <source>
        <dbReference type="EMBL" id="MPN07993.1"/>
    </source>
</evidence>
<name>A0A645F683_9ZZZZ</name>
<dbReference type="EMBL" id="VSSQ01054001">
    <property type="protein sequence ID" value="MPN07993.1"/>
    <property type="molecule type" value="Genomic_DNA"/>
</dbReference>
<evidence type="ECO:0008006" key="3">
    <source>
        <dbReference type="Google" id="ProtNLM"/>
    </source>
</evidence>
<sequence>MARGFPLPGFGADGVFGLETLAALHLAQDALGLPRRDQADEQFLKALAAPTQTKEEVTEEAEAARPGPEERLRRLEAWMEQIEQRLKEMVR</sequence>
<comment type="caution">
    <text evidence="2">The sequence shown here is derived from an EMBL/GenBank/DDBJ whole genome shotgun (WGS) entry which is preliminary data.</text>
</comment>
<reference evidence="2" key="1">
    <citation type="submission" date="2019-08" db="EMBL/GenBank/DDBJ databases">
        <authorList>
            <person name="Kucharzyk K."/>
            <person name="Murdoch R.W."/>
            <person name="Higgins S."/>
            <person name="Loffler F."/>
        </authorList>
    </citation>
    <scope>NUCLEOTIDE SEQUENCE</scope>
</reference>
<gene>
    <name evidence="2" type="ORF">SDC9_155269</name>
</gene>
<dbReference type="InterPro" id="IPR036365">
    <property type="entry name" value="PGBD-like_sf"/>
</dbReference>
<dbReference type="SUPFAM" id="SSF47090">
    <property type="entry name" value="PGBD-like"/>
    <property type="match status" value="1"/>
</dbReference>
<organism evidence="2">
    <name type="scientific">bioreactor metagenome</name>
    <dbReference type="NCBI Taxonomy" id="1076179"/>
    <lineage>
        <taxon>unclassified sequences</taxon>
        <taxon>metagenomes</taxon>
        <taxon>ecological metagenomes</taxon>
    </lineage>
</organism>
<accession>A0A645F683</accession>
<protein>
    <recommendedName>
        <fullName evidence="3">Peptidoglycan binding-like domain-containing protein</fullName>
    </recommendedName>
</protein>
<dbReference type="AlphaFoldDB" id="A0A645F683"/>
<feature type="region of interest" description="Disordered" evidence="1">
    <location>
        <begin position="48"/>
        <end position="69"/>
    </location>
</feature>